<dbReference type="Pfam" id="PF02230">
    <property type="entry name" value="Abhydrolase_2"/>
    <property type="match status" value="1"/>
</dbReference>
<dbReference type="InterPro" id="IPR029058">
    <property type="entry name" value="AB_hydrolase_fold"/>
</dbReference>
<dbReference type="Proteomes" id="UP000585437">
    <property type="component" value="Unassembled WGS sequence"/>
</dbReference>
<proteinExistence type="inferred from homology"/>
<dbReference type="InterPro" id="IPR050565">
    <property type="entry name" value="LYPA1-2/EST-like"/>
</dbReference>
<dbReference type="Gene3D" id="3.40.50.1820">
    <property type="entry name" value="alpha/beta hydrolase"/>
    <property type="match status" value="1"/>
</dbReference>
<name>A0A7X0JK13_9HYPH</name>
<dbReference type="AlphaFoldDB" id="A0A7X0JK13"/>
<dbReference type="PANTHER" id="PTHR10655:SF17">
    <property type="entry name" value="LYSOPHOSPHOLIPASE-LIKE PROTEIN 1"/>
    <property type="match status" value="1"/>
</dbReference>
<dbReference type="EMBL" id="JACHBU010000004">
    <property type="protein sequence ID" value="MBB6509001.1"/>
    <property type="molecule type" value="Genomic_DNA"/>
</dbReference>
<evidence type="ECO:0000256" key="2">
    <source>
        <dbReference type="ARBA" id="ARBA00022801"/>
    </source>
</evidence>
<evidence type="ECO:0000256" key="1">
    <source>
        <dbReference type="ARBA" id="ARBA00006499"/>
    </source>
</evidence>
<sequence length="209" mass="21537">MAETNRPNLLVILLHGVGSSGDNLAPLGEEWAGTLGDAVFISPDAPEPSSFGAGYQWFSVAGVTPENRGARIAAARPGFDALINGIIADNGFAGRLDRVALVGFSQGTIMALDAIANGRFGVGAVVGFSGRLSSPEPLSRSTKMPVFLVHGTADDVIPSWESEQAADTLAKHGFDVETSIEPGLGHTISGAGAGRAVEFLAKVFGYEAL</sequence>
<reference evidence="4 5" key="1">
    <citation type="submission" date="2020-08" db="EMBL/GenBank/DDBJ databases">
        <title>The Agave Microbiome: Exploring the role of microbial communities in plant adaptations to desert environments.</title>
        <authorList>
            <person name="Partida-Martinez L.P."/>
        </authorList>
    </citation>
    <scope>NUCLEOTIDE SEQUENCE [LARGE SCALE GENOMIC DNA]</scope>
    <source>
        <strain evidence="4 5">AS3.12</strain>
    </source>
</reference>
<evidence type="ECO:0000313" key="4">
    <source>
        <dbReference type="EMBL" id="MBB6509001.1"/>
    </source>
</evidence>
<dbReference type="SUPFAM" id="SSF53474">
    <property type="entry name" value="alpha/beta-Hydrolases"/>
    <property type="match status" value="1"/>
</dbReference>
<evidence type="ECO:0000313" key="5">
    <source>
        <dbReference type="Proteomes" id="UP000585437"/>
    </source>
</evidence>
<gene>
    <name evidence="4" type="ORF">F4695_002358</name>
</gene>
<feature type="domain" description="Phospholipase/carboxylesterase/thioesterase" evidence="3">
    <location>
        <begin position="5"/>
        <end position="203"/>
    </location>
</feature>
<dbReference type="RefSeq" id="WP_343060928.1">
    <property type="nucleotide sequence ID" value="NZ_JACHBU010000004.1"/>
</dbReference>
<comment type="caution">
    <text evidence="4">The sequence shown here is derived from an EMBL/GenBank/DDBJ whole genome shotgun (WGS) entry which is preliminary data.</text>
</comment>
<evidence type="ECO:0000259" key="3">
    <source>
        <dbReference type="Pfam" id="PF02230"/>
    </source>
</evidence>
<comment type="similarity">
    <text evidence="1">Belongs to the AB hydrolase superfamily. AB hydrolase 2 family.</text>
</comment>
<keyword evidence="2" id="KW-0378">Hydrolase</keyword>
<dbReference type="PANTHER" id="PTHR10655">
    <property type="entry name" value="LYSOPHOSPHOLIPASE-RELATED"/>
    <property type="match status" value="1"/>
</dbReference>
<dbReference type="InterPro" id="IPR003140">
    <property type="entry name" value="PLipase/COase/thioEstase"/>
</dbReference>
<protein>
    <submittedName>
        <fullName evidence="4">Phospholipase/carboxylesterase</fullName>
    </submittedName>
</protein>
<accession>A0A7X0JK13</accession>
<keyword evidence="5" id="KW-1185">Reference proteome</keyword>
<dbReference type="GO" id="GO:0016787">
    <property type="term" value="F:hydrolase activity"/>
    <property type="evidence" value="ECO:0007669"/>
    <property type="project" value="UniProtKB-KW"/>
</dbReference>
<organism evidence="4 5">
    <name type="scientific">Rhizobium soli</name>
    <dbReference type="NCBI Taxonomy" id="424798"/>
    <lineage>
        <taxon>Bacteria</taxon>
        <taxon>Pseudomonadati</taxon>
        <taxon>Pseudomonadota</taxon>
        <taxon>Alphaproteobacteria</taxon>
        <taxon>Hyphomicrobiales</taxon>
        <taxon>Rhizobiaceae</taxon>
        <taxon>Rhizobium/Agrobacterium group</taxon>
        <taxon>Rhizobium</taxon>
    </lineage>
</organism>